<gene>
    <name evidence="3" type="ORF">TSTA_024100</name>
</gene>
<keyword evidence="2" id="KW-0378">Hydrolase</keyword>
<dbReference type="SFLD" id="SFLDS00003">
    <property type="entry name" value="Haloacid_Dehalogenase"/>
    <property type="match status" value="1"/>
</dbReference>
<dbReference type="InterPro" id="IPR051540">
    <property type="entry name" value="S-2-haloacid_dehalogenase"/>
</dbReference>
<dbReference type="OrthoDB" id="40579at2759"/>
<dbReference type="SFLD" id="SFLDG01129">
    <property type="entry name" value="C1.5:_HAD__Beta-PGM__Phosphata"/>
    <property type="match status" value="1"/>
</dbReference>
<dbReference type="InterPro" id="IPR036412">
    <property type="entry name" value="HAD-like_sf"/>
</dbReference>
<dbReference type="eggNOG" id="ENOG502S19E">
    <property type="taxonomic scope" value="Eukaryota"/>
</dbReference>
<dbReference type="HOGENOM" id="CLU_045011_3_0_1"/>
<dbReference type="GO" id="GO:0016791">
    <property type="term" value="F:phosphatase activity"/>
    <property type="evidence" value="ECO:0007669"/>
    <property type="project" value="UniProtKB-ARBA"/>
</dbReference>
<dbReference type="EMBL" id="EQ962654">
    <property type="protein sequence ID" value="EED19077.1"/>
    <property type="molecule type" value="Genomic_DNA"/>
</dbReference>
<dbReference type="AlphaFoldDB" id="B8M677"/>
<dbReference type="PANTHER" id="PTHR43316:SF3">
    <property type="entry name" value="HALOACID DEHALOGENASE, TYPE II (AFU_ORTHOLOGUE AFUA_2G07750)-RELATED"/>
    <property type="match status" value="1"/>
</dbReference>
<dbReference type="RefSeq" id="XP_002479511.1">
    <property type="nucleotide sequence ID" value="XM_002479466.1"/>
</dbReference>
<dbReference type="InParanoid" id="B8M677"/>
<evidence type="ECO:0000256" key="1">
    <source>
        <dbReference type="ARBA" id="ARBA00008106"/>
    </source>
</evidence>
<dbReference type="SUPFAM" id="SSF56784">
    <property type="entry name" value="HAD-like"/>
    <property type="match status" value="1"/>
</dbReference>
<dbReference type="InterPro" id="IPR006328">
    <property type="entry name" value="2-HAD"/>
</dbReference>
<dbReference type="InterPro" id="IPR023198">
    <property type="entry name" value="PGP-like_dom2"/>
</dbReference>
<sequence length="276" mass="31141">MSVQIPPKALFFDVFGTVVDWRTSIHRALTTSIQSILHDANRTIPSQLRDRAASITEKDWHAFAQAWRNEYYESTDSDNLDKNRTLFVTVDEYHLQSLRQLLEEWELDGLLTEDEIQKLSLAWHDLAPWPDSVEGLTRLNTKFITSTLSNGNTSLLKDLNTNGFLPFKHVTGAEDFGVYKPAPAVYQGAARKLGLETSECALVAAHMSDLAAARKCGFQTIYIERLNEETLGTEEVAKAKKEGWVDLWVSENQDGIRDVAAHFGLMHYDLQILGEA</sequence>
<evidence type="ECO:0000313" key="3">
    <source>
        <dbReference type="EMBL" id="EED19077.1"/>
    </source>
</evidence>
<accession>B8M677</accession>
<reference evidence="4" key="1">
    <citation type="journal article" date="2015" name="Genome Announc.">
        <title>Genome sequence of the AIDS-associated pathogen Penicillium marneffei (ATCC18224) and its near taxonomic relative Talaromyces stipitatus (ATCC10500).</title>
        <authorList>
            <person name="Nierman W.C."/>
            <person name="Fedorova-Abrams N.D."/>
            <person name="Andrianopoulos A."/>
        </authorList>
    </citation>
    <scope>NUCLEOTIDE SEQUENCE [LARGE SCALE GENOMIC DNA]</scope>
    <source>
        <strain evidence="4">ATCC 10500 / CBS 375.48 / QM 6759 / NRRL 1006</strain>
    </source>
</reference>
<dbReference type="PhylomeDB" id="B8M677"/>
<dbReference type="PANTHER" id="PTHR43316">
    <property type="entry name" value="HYDROLASE, HALOACID DELAHOGENASE-RELATED"/>
    <property type="match status" value="1"/>
</dbReference>
<dbReference type="OMA" id="WHRLNPW"/>
<dbReference type="PRINTS" id="PR00413">
    <property type="entry name" value="HADHALOGNASE"/>
</dbReference>
<dbReference type="Gene3D" id="1.10.150.240">
    <property type="entry name" value="Putative phosphatase, domain 2"/>
    <property type="match status" value="1"/>
</dbReference>
<dbReference type="GO" id="GO:0019120">
    <property type="term" value="F:hydrolase activity, acting on acid halide bonds, in C-halide compounds"/>
    <property type="evidence" value="ECO:0007669"/>
    <property type="project" value="InterPro"/>
</dbReference>
<proteinExistence type="inferred from homology"/>
<evidence type="ECO:0000313" key="4">
    <source>
        <dbReference type="Proteomes" id="UP000001745"/>
    </source>
</evidence>
<organism evidence="3 4">
    <name type="scientific">Talaromyces stipitatus (strain ATCC 10500 / CBS 375.48 / QM 6759 / NRRL 1006)</name>
    <name type="common">Penicillium stipitatum</name>
    <dbReference type="NCBI Taxonomy" id="441959"/>
    <lineage>
        <taxon>Eukaryota</taxon>
        <taxon>Fungi</taxon>
        <taxon>Dikarya</taxon>
        <taxon>Ascomycota</taxon>
        <taxon>Pezizomycotina</taxon>
        <taxon>Eurotiomycetes</taxon>
        <taxon>Eurotiomycetidae</taxon>
        <taxon>Eurotiales</taxon>
        <taxon>Trichocomaceae</taxon>
        <taxon>Talaromyces</taxon>
        <taxon>Talaromyces sect. Talaromyces</taxon>
    </lineage>
</organism>
<dbReference type="NCBIfam" id="TIGR01493">
    <property type="entry name" value="HAD-SF-IA-v2"/>
    <property type="match status" value="1"/>
</dbReference>
<comment type="similarity">
    <text evidence="1">Belongs to the HAD-like hydrolase superfamily. S-2-haloalkanoic acid dehalogenase family.</text>
</comment>
<dbReference type="InterPro" id="IPR006439">
    <property type="entry name" value="HAD-SF_hydro_IA"/>
</dbReference>
<dbReference type="NCBIfam" id="TIGR01428">
    <property type="entry name" value="HAD_type_II"/>
    <property type="match status" value="1"/>
</dbReference>
<dbReference type="STRING" id="441959.B8M677"/>
<dbReference type="Proteomes" id="UP000001745">
    <property type="component" value="Unassembled WGS sequence"/>
</dbReference>
<dbReference type="InterPro" id="IPR023214">
    <property type="entry name" value="HAD_sf"/>
</dbReference>
<dbReference type="VEuPathDB" id="FungiDB:TSTA_024100"/>
<evidence type="ECO:0000256" key="2">
    <source>
        <dbReference type="ARBA" id="ARBA00022801"/>
    </source>
</evidence>
<dbReference type="Pfam" id="PF00702">
    <property type="entry name" value="Hydrolase"/>
    <property type="match status" value="1"/>
</dbReference>
<dbReference type="GeneID" id="8109592"/>
<dbReference type="Gene3D" id="3.40.50.1000">
    <property type="entry name" value="HAD superfamily/HAD-like"/>
    <property type="match status" value="1"/>
</dbReference>
<name>B8M677_TALSN</name>
<keyword evidence="4" id="KW-1185">Reference proteome</keyword>
<protein>
    <submittedName>
        <fullName evidence="3">Haloacid dehalogenase, type II</fullName>
    </submittedName>
</protein>